<dbReference type="InterPro" id="IPR037448">
    <property type="entry name" value="Zig-8"/>
</dbReference>
<accession>A0AAW0T2M8</accession>
<dbReference type="PANTHER" id="PTHR23279">
    <property type="entry name" value="DEFECTIVE PROBOSCIS EXTENSION RESPONSE DPR -RELATED"/>
    <property type="match status" value="1"/>
</dbReference>
<dbReference type="SMART" id="SM00409">
    <property type="entry name" value="IG"/>
    <property type="match status" value="2"/>
</dbReference>
<dbReference type="InterPro" id="IPR003598">
    <property type="entry name" value="Ig_sub2"/>
</dbReference>
<dbReference type="Proteomes" id="UP001487740">
    <property type="component" value="Unassembled WGS sequence"/>
</dbReference>
<dbReference type="Pfam" id="PF13927">
    <property type="entry name" value="Ig_3"/>
    <property type="match status" value="1"/>
</dbReference>
<evidence type="ECO:0000256" key="1">
    <source>
        <dbReference type="SAM" id="SignalP"/>
    </source>
</evidence>
<proteinExistence type="predicted"/>
<feature type="domain" description="Ig-like" evidence="2">
    <location>
        <begin position="175"/>
        <end position="273"/>
    </location>
</feature>
<dbReference type="Gene3D" id="2.60.40.10">
    <property type="entry name" value="Immunoglobulins"/>
    <property type="match status" value="2"/>
</dbReference>
<dbReference type="InterPro" id="IPR007110">
    <property type="entry name" value="Ig-like_dom"/>
</dbReference>
<dbReference type="PANTHER" id="PTHR23279:SF3">
    <property type="entry name" value="DEFECTIVE PROBOSCIS EXTENSION RESPONSE 18"/>
    <property type="match status" value="1"/>
</dbReference>
<feature type="signal peptide" evidence="1">
    <location>
        <begin position="1"/>
        <end position="23"/>
    </location>
</feature>
<name>A0AAW0T2M8_SCYPA</name>
<dbReference type="SMART" id="SM00408">
    <property type="entry name" value="IGc2"/>
    <property type="match status" value="2"/>
</dbReference>
<dbReference type="GO" id="GO:0032589">
    <property type="term" value="C:neuron projection membrane"/>
    <property type="evidence" value="ECO:0007669"/>
    <property type="project" value="TreeGrafter"/>
</dbReference>
<organism evidence="3 4">
    <name type="scientific">Scylla paramamosain</name>
    <name type="common">Mud crab</name>
    <dbReference type="NCBI Taxonomy" id="85552"/>
    <lineage>
        <taxon>Eukaryota</taxon>
        <taxon>Metazoa</taxon>
        <taxon>Ecdysozoa</taxon>
        <taxon>Arthropoda</taxon>
        <taxon>Crustacea</taxon>
        <taxon>Multicrustacea</taxon>
        <taxon>Malacostraca</taxon>
        <taxon>Eumalacostraca</taxon>
        <taxon>Eucarida</taxon>
        <taxon>Decapoda</taxon>
        <taxon>Pleocyemata</taxon>
        <taxon>Brachyura</taxon>
        <taxon>Eubrachyura</taxon>
        <taxon>Portunoidea</taxon>
        <taxon>Portunidae</taxon>
        <taxon>Portuninae</taxon>
        <taxon>Scylla</taxon>
    </lineage>
</organism>
<evidence type="ECO:0000313" key="4">
    <source>
        <dbReference type="Proteomes" id="UP001487740"/>
    </source>
</evidence>
<evidence type="ECO:0000313" key="3">
    <source>
        <dbReference type="EMBL" id="KAK8381503.1"/>
    </source>
</evidence>
<protein>
    <recommendedName>
        <fullName evidence="2">Ig-like domain-containing protein</fullName>
    </recommendedName>
</protein>
<comment type="caution">
    <text evidence="3">The sequence shown here is derived from an EMBL/GenBank/DDBJ whole genome shotgun (WGS) entry which is preliminary data.</text>
</comment>
<dbReference type="GO" id="GO:0050808">
    <property type="term" value="P:synapse organization"/>
    <property type="evidence" value="ECO:0007669"/>
    <property type="project" value="TreeGrafter"/>
</dbReference>
<dbReference type="EMBL" id="JARAKH010000040">
    <property type="protein sequence ID" value="KAK8381503.1"/>
    <property type="molecule type" value="Genomic_DNA"/>
</dbReference>
<dbReference type="InterPro" id="IPR036179">
    <property type="entry name" value="Ig-like_dom_sf"/>
</dbReference>
<dbReference type="AlphaFoldDB" id="A0AAW0T2M8"/>
<dbReference type="Pfam" id="PF00047">
    <property type="entry name" value="ig"/>
    <property type="match status" value="1"/>
</dbReference>
<evidence type="ECO:0000259" key="2">
    <source>
        <dbReference type="PROSITE" id="PS50835"/>
    </source>
</evidence>
<dbReference type="InterPro" id="IPR013106">
    <property type="entry name" value="Ig_V-set"/>
</dbReference>
<dbReference type="InterPro" id="IPR013783">
    <property type="entry name" value="Ig-like_fold"/>
</dbReference>
<dbReference type="SMART" id="SM00406">
    <property type="entry name" value="IGv"/>
    <property type="match status" value="1"/>
</dbReference>
<reference evidence="3 4" key="1">
    <citation type="submission" date="2023-03" db="EMBL/GenBank/DDBJ databases">
        <title>High-quality genome of Scylla paramamosain provides insights in environmental adaptation.</title>
        <authorList>
            <person name="Zhang L."/>
        </authorList>
    </citation>
    <scope>NUCLEOTIDE SEQUENCE [LARGE SCALE GENOMIC DNA]</scope>
    <source>
        <strain evidence="3">LZ_2023a</strain>
        <tissue evidence="3">Muscle</tissue>
    </source>
</reference>
<gene>
    <name evidence="3" type="ORF">O3P69_018528</name>
</gene>
<dbReference type="SUPFAM" id="SSF48726">
    <property type="entry name" value="Immunoglobulin"/>
    <property type="match status" value="2"/>
</dbReference>
<feature type="chain" id="PRO_5043889364" description="Ig-like domain-containing protein" evidence="1">
    <location>
        <begin position="24"/>
        <end position="325"/>
    </location>
</feature>
<keyword evidence="4" id="KW-1185">Reference proteome</keyword>
<keyword evidence="1" id="KW-0732">Signal</keyword>
<feature type="domain" description="Ig-like" evidence="2">
    <location>
        <begin position="69"/>
        <end position="173"/>
    </location>
</feature>
<dbReference type="InterPro" id="IPR013151">
    <property type="entry name" value="Immunoglobulin_dom"/>
</dbReference>
<dbReference type="PROSITE" id="PS50835">
    <property type="entry name" value="IG_LIKE"/>
    <property type="match status" value="2"/>
</dbReference>
<sequence length="325" mass="36402">MSDPRKVLRCLLLLLSAAGSVVGRRIAASSLSIKLLPPPARIHPFVSVSEAHYDHTHHTHHHHQEVPEPHFSSTNASREVFLGDTATLDCTVHDLLNESVSWMRQVDEVLELLTWDTHTYVKDDRYRLVHEAGDGWQKWQLVIGDVQTQDVGDYRCQVDTTPPLVLDAALTVTEPRTRVVDERGDQVEEKHYNSGSMIELKCIVEQVPFPHGPVTWRRGATVLTFNTSRGGISVKGQQDWGFVRSRLYVARAQPSDSGRYSCCYTNTTCDSVTVHVIAGENPAAMQHDTTPEAPPSSISPSSFPRHLHLRVVTSLLTCVFTWRTT</sequence>
<dbReference type="InterPro" id="IPR003599">
    <property type="entry name" value="Ig_sub"/>
</dbReference>